<dbReference type="SUPFAM" id="SSF52172">
    <property type="entry name" value="CheY-like"/>
    <property type="match status" value="1"/>
</dbReference>
<keyword evidence="6" id="KW-0597">Phosphoprotein</keyword>
<proteinExistence type="inferred from homology"/>
<evidence type="ECO:0000256" key="1">
    <source>
        <dbReference type="ARBA" id="ARBA00010641"/>
    </source>
</evidence>
<dbReference type="PROSITE" id="PS50110">
    <property type="entry name" value="RESPONSE_REGULATORY"/>
    <property type="match status" value="1"/>
</dbReference>
<protein>
    <submittedName>
        <fullName evidence="9">Response regulator transcription factor</fullName>
    </submittedName>
</protein>
<dbReference type="AlphaFoldDB" id="A0A4R5KDZ1"/>
<dbReference type="EMBL" id="SMRU01000021">
    <property type="protein sequence ID" value="TDF92865.1"/>
    <property type="molecule type" value="Genomic_DNA"/>
</dbReference>
<dbReference type="SUPFAM" id="SSF46894">
    <property type="entry name" value="C-terminal effector domain of the bipartite response regulators"/>
    <property type="match status" value="1"/>
</dbReference>
<dbReference type="InterPro" id="IPR016032">
    <property type="entry name" value="Sig_transdc_resp-reg_C-effctor"/>
</dbReference>
<dbReference type="GO" id="GO:0000160">
    <property type="term" value="P:phosphorelay signal transduction system"/>
    <property type="evidence" value="ECO:0007669"/>
    <property type="project" value="InterPro"/>
</dbReference>
<keyword evidence="5" id="KW-0804">Transcription</keyword>
<evidence type="ECO:0000256" key="7">
    <source>
        <dbReference type="SAM" id="MobiDB-lite"/>
    </source>
</evidence>
<keyword evidence="10" id="KW-1185">Reference proteome</keyword>
<dbReference type="PANTHER" id="PTHR43214">
    <property type="entry name" value="TWO-COMPONENT RESPONSE REGULATOR"/>
    <property type="match status" value="1"/>
</dbReference>
<evidence type="ECO:0000256" key="6">
    <source>
        <dbReference type="PROSITE-ProRule" id="PRU00169"/>
    </source>
</evidence>
<dbReference type="GO" id="GO:0003677">
    <property type="term" value="F:DNA binding"/>
    <property type="evidence" value="ECO:0007669"/>
    <property type="project" value="UniProtKB-KW"/>
</dbReference>
<evidence type="ECO:0000256" key="4">
    <source>
        <dbReference type="ARBA" id="ARBA00023125"/>
    </source>
</evidence>
<gene>
    <name evidence="9" type="ORF">E1809_17035</name>
</gene>
<evidence type="ECO:0000259" key="8">
    <source>
        <dbReference type="PROSITE" id="PS50110"/>
    </source>
</evidence>
<evidence type="ECO:0000256" key="5">
    <source>
        <dbReference type="ARBA" id="ARBA00023163"/>
    </source>
</evidence>
<keyword evidence="4" id="KW-0238">DNA-binding</keyword>
<dbReference type="RefSeq" id="WP_133205442.1">
    <property type="nucleotide sequence ID" value="NZ_SMRU01000021.1"/>
</dbReference>
<dbReference type="Pfam" id="PF08281">
    <property type="entry name" value="Sigma70_r4_2"/>
    <property type="match status" value="1"/>
</dbReference>
<dbReference type="GO" id="GO:0006352">
    <property type="term" value="P:DNA-templated transcription initiation"/>
    <property type="evidence" value="ECO:0007669"/>
    <property type="project" value="InterPro"/>
</dbReference>
<accession>A0A4R5KDZ1</accession>
<dbReference type="SMART" id="SM00421">
    <property type="entry name" value="HTH_LUXR"/>
    <property type="match status" value="1"/>
</dbReference>
<comment type="similarity">
    <text evidence="1">Belongs to the sigma-70 factor family. ECF subfamily.</text>
</comment>
<dbReference type="Gene3D" id="3.40.50.2300">
    <property type="match status" value="1"/>
</dbReference>
<dbReference type="InterPro" id="IPR000792">
    <property type="entry name" value="Tscrpt_reg_LuxR_C"/>
</dbReference>
<feature type="compositionally biased region" description="Basic and acidic residues" evidence="7">
    <location>
        <begin position="11"/>
        <end position="21"/>
    </location>
</feature>
<feature type="domain" description="Response regulatory" evidence="8">
    <location>
        <begin position="26"/>
        <end position="145"/>
    </location>
</feature>
<feature type="region of interest" description="Disordered" evidence="7">
    <location>
        <begin position="1"/>
        <end position="23"/>
    </location>
</feature>
<comment type="caution">
    <text evidence="9">The sequence shown here is derived from an EMBL/GenBank/DDBJ whole genome shotgun (WGS) entry which is preliminary data.</text>
</comment>
<dbReference type="InterPro" id="IPR001789">
    <property type="entry name" value="Sig_transdc_resp-reg_receiver"/>
</dbReference>
<dbReference type="PANTHER" id="PTHR43214:SF43">
    <property type="entry name" value="TWO-COMPONENT RESPONSE REGULATOR"/>
    <property type="match status" value="1"/>
</dbReference>
<sequence>MGIQSYQPSYRGRELAGDEGRPQPIRLGVVDDHEAIRVGVAGYAFQEARVSEQPIRVTKDAPSVDVLIGAGTGVCEVVALDLSLADGSNTKMNIYRLRQHGCEVVIYSLADDPAALRDAMSAGAVGYVRKAEPMIKLMDMVRDVHAGRPIICREFAAVLDNDREFTRNSLTKQEQEAVGLYASGLSIAETAVRMGCKSSSAKTYIDRAKAKYQAQDRPATQKVHLYKNAIEDGILPPVIPGSN</sequence>
<feature type="modified residue" description="4-aspartylphosphate" evidence="6">
    <location>
        <position position="81"/>
    </location>
</feature>
<evidence type="ECO:0000256" key="3">
    <source>
        <dbReference type="ARBA" id="ARBA00023082"/>
    </source>
</evidence>
<keyword evidence="2" id="KW-0805">Transcription regulation</keyword>
<dbReference type="InterPro" id="IPR011006">
    <property type="entry name" value="CheY-like_superfamily"/>
</dbReference>
<name>A0A4R5KDZ1_9MICC</name>
<evidence type="ECO:0000256" key="2">
    <source>
        <dbReference type="ARBA" id="ARBA00023015"/>
    </source>
</evidence>
<reference evidence="9 10" key="1">
    <citation type="submission" date="2019-03" db="EMBL/GenBank/DDBJ databases">
        <title>Whole genome sequence of Arthrobacter sp JH1-1.</title>
        <authorList>
            <person name="Trinh H.N."/>
        </authorList>
    </citation>
    <scope>NUCLEOTIDE SEQUENCE [LARGE SCALE GENOMIC DNA]</scope>
    <source>
        <strain evidence="9 10">JH1-1</strain>
    </source>
</reference>
<organism evidence="9 10">
    <name type="scientific">Arthrobacter terricola</name>
    <dbReference type="NCBI Taxonomy" id="2547396"/>
    <lineage>
        <taxon>Bacteria</taxon>
        <taxon>Bacillati</taxon>
        <taxon>Actinomycetota</taxon>
        <taxon>Actinomycetes</taxon>
        <taxon>Micrococcales</taxon>
        <taxon>Micrococcaceae</taxon>
        <taxon>Arthrobacter</taxon>
    </lineage>
</organism>
<dbReference type="InterPro" id="IPR013249">
    <property type="entry name" value="RNA_pol_sigma70_r4_t2"/>
</dbReference>
<dbReference type="Proteomes" id="UP000295511">
    <property type="component" value="Unassembled WGS sequence"/>
</dbReference>
<evidence type="ECO:0000313" key="10">
    <source>
        <dbReference type="Proteomes" id="UP000295511"/>
    </source>
</evidence>
<evidence type="ECO:0000313" key="9">
    <source>
        <dbReference type="EMBL" id="TDF92865.1"/>
    </source>
</evidence>
<dbReference type="OrthoDB" id="3171335at2"/>
<dbReference type="InterPro" id="IPR039420">
    <property type="entry name" value="WalR-like"/>
</dbReference>
<dbReference type="GO" id="GO:0016987">
    <property type="term" value="F:sigma factor activity"/>
    <property type="evidence" value="ECO:0007669"/>
    <property type="project" value="UniProtKB-KW"/>
</dbReference>
<keyword evidence="3" id="KW-0731">Sigma factor</keyword>